<reference evidence="1 2" key="1">
    <citation type="journal article" date="2015" name="Plant Cell">
        <title>Oil accumulation by the oleaginous diatom Fistulifera solaris as revealed by the genome and transcriptome.</title>
        <authorList>
            <person name="Tanaka T."/>
            <person name="Maeda Y."/>
            <person name="Veluchamy A."/>
            <person name="Tanaka M."/>
            <person name="Abida H."/>
            <person name="Marechal E."/>
            <person name="Bowler C."/>
            <person name="Muto M."/>
            <person name="Sunaga Y."/>
            <person name="Tanaka M."/>
            <person name="Yoshino T."/>
            <person name="Taniguchi T."/>
            <person name="Fukuda Y."/>
            <person name="Nemoto M."/>
            <person name="Matsumoto M."/>
            <person name="Wong P.S."/>
            <person name="Aburatani S."/>
            <person name="Fujibuchi W."/>
        </authorList>
    </citation>
    <scope>NUCLEOTIDE SEQUENCE [LARGE SCALE GENOMIC DNA]</scope>
    <source>
        <strain evidence="1 2">JPCC DA0580</strain>
    </source>
</reference>
<dbReference type="OrthoDB" id="42391at2759"/>
<evidence type="ECO:0000313" key="1">
    <source>
        <dbReference type="EMBL" id="GAX27699.1"/>
    </source>
</evidence>
<organism evidence="1 2">
    <name type="scientific">Fistulifera solaris</name>
    <name type="common">Oleaginous diatom</name>
    <dbReference type="NCBI Taxonomy" id="1519565"/>
    <lineage>
        <taxon>Eukaryota</taxon>
        <taxon>Sar</taxon>
        <taxon>Stramenopiles</taxon>
        <taxon>Ochrophyta</taxon>
        <taxon>Bacillariophyta</taxon>
        <taxon>Bacillariophyceae</taxon>
        <taxon>Bacillariophycidae</taxon>
        <taxon>Naviculales</taxon>
        <taxon>Naviculaceae</taxon>
        <taxon>Fistulifera</taxon>
    </lineage>
</organism>
<gene>
    <name evidence="1" type="ORF">FisN_13Hh205</name>
</gene>
<sequence>MCQAFLIAPRNAVSTSRTNRQFALPENTVSLKAGKADTCLSDSWKIPLFSLLLSAQFASPSHAIDSVFNHEYSDPLHPLCNRRIEVLDDGKTFHYTGTAVGPKDDPVLRGCSKEEIRKYKFRRGEFYGEVLPGNKISAGDGIHEGVWEPAHSANTHLGYEDVDGIRWNDGNKWIVKQKTNIQRGGEVIFYSYIGFSTLAGAKGLYDGIKKKRAEAMK</sequence>
<dbReference type="Proteomes" id="UP000198406">
    <property type="component" value="Unassembled WGS sequence"/>
</dbReference>
<dbReference type="AlphaFoldDB" id="A0A1Z5KN40"/>
<proteinExistence type="predicted"/>
<protein>
    <submittedName>
        <fullName evidence="1">Uncharacterized protein</fullName>
    </submittedName>
</protein>
<evidence type="ECO:0000313" key="2">
    <source>
        <dbReference type="Proteomes" id="UP000198406"/>
    </source>
</evidence>
<dbReference type="EMBL" id="BDSP01000259">
    <property type="protein sequence ID" value="GAX27699.1"/>
    <property type="molecule type" value="Genomic_DNA"/>
</dbReference>
<comment type="caution">
    <text evidence="1">The sequence shown here is derived from an EMBL/GenBank/DDBJ whole genome shotgun (WGS) entry which is preliminary data.</text>
</comment>
<accession>A0A1Z5KN40</accession>
<name>A0A1Z5KN40_FISSO</name>
<dbReference type="InParanoid" id="A0A1Z5KN40"/>
<keyword evidence="2" id="KW-1185">Reference proteome</keyword>